<dbReference type="RefSeq" id="WP_284486892.1">
    <property type="nucleotide sequence ID" value="NZ_JASNJE010000027.1"/>
</dbReference>
<evidence type="ECO:0000313" key="2">
    <source>
        <dbReference type="EMBL" id="MDK3074964.1"/>
    </source>
</evidence>
<feature type="domain" description="Flavodoxin" evidence="1">
    <location>
        <begin position="4"/>
        <end position="150"/>
    </location>
</feature>
<protein>
    <submittedName>
        <fullName evidence="2">Flavodoxin domain-containing protein</fullName>
    </submittedName>
</protein>
<name>A0ABT7FIK5_9RHOB</name>
<dbReference type="PANTHER" id="PTHR38030">
    <property type="entry name" value="PROTOPORPHYRINOGEN IX DEHYDROGENASE [MENAQUINONE]"/>
    <property type="match status" value="1"/>
</dbReference>
<dbReference type="Gene3D" id="3.40.50.360">
    <property type="match status" value="1"/>
</dbReference>
<accession>A0ABT7FIK5</accession>
<reference evidence="2 3" key="1">
    <citation type="submission" date="2023-05" db="EMBL/GenBank/DDBJ databases">
        <title>Sedimentitalea sp. nov. JM2-8.</title>
        <authorList>
            <person name="Huang J."/>
        </authorList>
    </citation>
    <scope>NUCLEOTIDE SEQUENCE [LARGE SCALE GENOMIC DNA]</scope>
    <source>
        <strain evidence="2 3">JM2-8</strain>
    </source>
</reference>
<dbReference type="InterPro" id="IPR052200">
    <property type="entry name" value="Protoporphyrinogen_IX_DH"/>
</dbReference>
<dbReference type="SUPFAM" id="SSF52218">
    <property type="entry name" value="Flavoproteins"/>
    <property type="match status" value="1"/>
</dbReference>
<gene>
    <name evidence="2" type="ORF">QO034_17885</name>
</gene>
<dbReference type="Pfam" id="PF12724">
    <property type="entry name" value="Flavodoxin_5"/>
    <property type="match status" value="1"/>
</dbReference>
<dbReference type="InterPro" id="IPR026816">
    <property type="entry name" value="Flavodoxin_dom"/>
</dbReference>
<comment type="caution">
    <text evidence="2">The sequence shown here is derived from an EMBL/GenBank/DDBJ whole genome shotgun (WGS) entry which is preliminary data.</text>
</comment>
<evidence type="ECO:0000259" key="1">
    <source>
        <dbReference type="Pfam" id="PF12724"/>
    </source>
</evidence>
<dbReference type="Proteomes" id="UP001227126">
    <property type="component" value="Unassembled WGS sequence"/>
</dbReference>
<dbReference type="InterPro" id="IPR029039">
    <property type="entry name" value="Flavoprotein-like_sf"/>
</dbReference>
<dbReference type="PANTHER" id="PTHR38030:SF2">
    <property type="entry name" value="PROTOPORPHYRINOGEN IX DEHYDROGENASE [QUINONE]"/>
    <property type="match status" value="1"/>
</dbReference>
<dbReference type="EMBL" id="JASNJE010000027">
    <property type="protein sequence ID" value="MDK3074964.1"/>
    <property type="molecule type" value="Genomic_DNA"/>
</dbReference>
<evidence type="ECO:0000313" key="3">
    <source>
        <dbReference type="Proteomes" id="UP001227126"/>
    </source>
</evidence>
<organism evidence="2 3">
    <name type="scientific">Sedimentitalea xiamensis</name>
    <dbReference type="NCBI Taxonomy" id="3050037"/>
    <lineage>
        <taxon>Bacteria</taxon>
        <taxon>Pseudomonadati</taxon>
        <taxon>Pseudomonadota</taxon>
        <taxon>Alphaproteobacteria</taxon>
        <taxon>Rhodobacterales</taxon>
        <taxon>Paracoccaceae</taxon>
        <taxon>Sedimentitalea</taxon>
    </lineage>
</organism>
<keyword evidence="3" id="KW-1185">Reference proteome</keyword>
<proteinExistence type="predicted"/>
<sequence length="180" mass="19386">MKVLICYASTEGQTRKIARFCADTLFAQGHSAEVLPVALADPIDLAVFDAVIVAGSVHLGRLQAELSDFVTAHGEMLNGMPTLFLVVSLAAAGQDEGDRRDLDGIASDFCDRAGWSPGATHHLAGAFRFSEYDFFKSLAMRYVASQHGQTVDPHADKEYTDWSALSDLLRDWPAPKAGAG</sequence>